<dbReference type="Pfam" id="PF22480">
    <property type="entry name" value="DUF6984"/>
    <property type="match status" value="1"/>
</dbReference>
<dbReference type="Proteomes" id="UP000284379">
    <property type="component" value="Unassembled WGS sequence"/>
</dbReference>
<evidence type="ECO:0000259" key="1">
    <source>
        <dbReference type="Pfam" id="PF22480"/>
    </source>
</evidence>
<dbReference type="InterPro" id="IPR054253">
    <property type="entry name" value="DUF6984"/>
</dbReference>
<comment type="caution">
    <text evidence="2">The sequence shown here is derived from an EMBL/GenBank/DDBJ whole genome shotgun (WGS) entry which is preliminary data.</text>
</comment>
<reference evidence="2 3" key="1">
    <citation type="submission" date="2018-08" db="EMBL/GenBank/DDBJ databases">
        <title>A genome reference for cultivated species of the human gut microbiota.</title>
        <authorList>
            <person name="Zou Y."/>
            <person name="Xue W."/>
            <person name="Luo G."/>
        </authorList>
    </citation>
    <scope>NUCLEOTIDE SEQUENCE [LARGE SCALE GENOMIC DNA]</scope>
    <source>
        <strain evidence="2 3">AM40-30BH</strain>
    </source>
</reference>
<dbReference type="AlphaFoldDB" id="A0A413VW49"/>
<accession>A0A413VW49</accession>
<evidence type="ECO:0000313" key="2">
    <source>
        <dbReference type="EMBL" id="RHB37812.1"/>
    </source>
</evidence>
<evidence type="ECO:0000313" key="3">
    <source>
        <dbReference type="Proteomes" id="UP000284379"/>
    </source>
</evidence>
<name>A0A413VW49_9BACE</name>
<protein>
    <recommendedName>
        <fullName evidence="1">DUF6984 domain-containing protein</fullName>
    </recommendedName>
</protein>
<organism evidence="2 3">
    <name type="scientific">Bacteroides nordii</name>
    <dbReference type="NCBI Taxonomy" id="291645"/>
    <lineage>
        <taxon>Bacteria</taxon>
        <taxon>Pseudomonadati</taxon>
        <taxon>Bacteroidota</taxon>
        <taxon>Bacteroidia</taxon>
        <taxon>Bacteroidales</taxon>
        <taxon>Bacteroidaceae</taxon>
        <taxon>Bacteroides</taxon>
    </lineage>
</organism>
<sequence length="120" mass="13822">MKLNNIRKLNIEEEILLEELVHRSIKVISPDWKNGLLVASLEDGGMGSLALFPCDTFNKVRHFGSQVSECQFRDTDGVLVVASLYLDEDDKLYELDMWKVDFSKLINIPTHFEDVEYSNK</sequence>
<dbReference type="RefSeq" id="WP_122200932.1">
    <property type="nucleotide sequence ID" value="NZ_CABJFV010000002.1"/>
</dbReference>
<proteinExistence type="predicted"/>
<gene>
    <name evidence="2" type="ORF">DW888_04410</name>
</gene>
<dbReference type="EMBL" id="QSGO01000002">
    <property type="protein sequence ID" value="RHB37812.1"/>
    <property type="molecule type" value="Genomic_DNA"/>
</dbReference>
<feature type="domain" description="DUF6984" evidence="1">
    <location>
        <begin position="6"/>
        <end position="109"/>
    </location>
</feature>